<evidence type="ECO:0000256" key="1">
    <source>
        <dbReference type="SAM" id="MobiDB-lite"/>
    </source>
</evidence>
<dbReference type="OrthoDB" id="3783520at2759"/>
<dbReference type="Proteomes" id="UP000799750">
    <property type="component" value="Unassembled WGS sequence"/>
</dbReference>
<organism evidence="2 3">
    <name type="scientific">Lophium mytilinum</name>
    <dbReference type="NCBI Taxonomy" id="390894"/>
    <lineage>
        <taxon>Eukaryota</taxon>
        <taxon>Fungi</taxon>
        <taxon>Dikarya</taxon>
        <taxon>Ascomycota</taxon>
        <taxon>Pezizomycotina</taxon>
        <taxon>Dothideomycetes</taxon>
        <taxon>Pleosporomycetidae</taxon>
        <taxon>Mytilinidiales</taxon>
        <taxon>Mytilinidiaceae</taxon>
        <taxon>Lophium</taxon>
    </lineage>
</organism>
<keyword evidence="3" id="KW-1185">Reference proteome</keyword>
<evidence type="ECO:0000313" key="2">
    <source>
        <dbReference type="EMBL" id="KAF2502140.1"/>
    </source>
</evidence>
<dbReference type="EMBL" id="MU004181">
    <property type="protein sequence ID" value="KAF2502140.1"/>
    <property type="molecule type" value="Genomic_DNA"/>
</dbReference>
<name>A0A6A6REG7_9PEZI</name>
<dbReference type="AlphaFoldDB" id="A0A6A6REG7"/>
<reference evidence="2" key="1">
    <citation type="journal article" date="2020" name="Stud. Mycol.">
        <title>101 Dothideomycetes genomes: a test case for predicting lifestyles and emergence of pathogens.</title>
        <authorList>
            <person name="Haridas S."/>
            <person name="Albert R."/>
            <person name="Binder M."/>
            <person name="Bloem J."/>
            <person name="Labutti K."/>
            <person name="Salamov A."/>
            <person name="Andreopoulos B."/>
            <person name="Baker S."/>
            <person name="Barry K."/>
            <person name="Bills G."/>
            <person name="Bluhm B."/>
            <person name="Cannon C."/>
            <person name="Castanera R."/>
            <person name="Culley D."/>
            <person name="Daum C."/>
            <person name="Ezra D."/>
            <person name="Gonzalez J."/>
            <person name="Henrissat B."/>
            <person name="Kuo A."/>
            <person name="Liang C."/>
            <person name="Lipzen A."/>
            <person name="Lutzoni F."/>
            <person name="Magnuson J."/>
            <person name="Mondo S."/>
            <person name="Nolan M."/>
            <person name="Ohm R."/>
            <person name="Pangilinan J."/>
            <person name="Park H.-J."/>
            <person name="Ramirez L."/>
            <person name="Alfaro M."/>
            <person name="Sun H."/>
            <person name="Tritt A."/>
            <person name="Yoshinaga Y."/>
            <person name="Zwiers L.-H."/>
            <person name="Turgeon B."/>
            <person name="Goodwin S."/>
            <person name="Spatafora J."/>
            <person name="Crous P."/>
            <person name="Grigoriev I."/>
        </authorList>
    </citation>
    <scope>NUCLEOTIDE SEQUENCE</scope>
    <source>
        <strain evidence="2">CBS 269.34</strain>
    </source>
</reference>
<feature type="region of interest" description="Disordered" evidence="1">
    <location>
        <begin position="35"/>
        <end position="59"/>
    </location>
</feature>
<feature type="region of interest" description="Disordered" evidence="1">
    <location>
        <begin position="1"/>
        <end position="23"/>
    </location>
</feature>
<feature type="compositionally biased region" description="Polar residues" evidence="1">
    <location>
        <begin position="46"/>
        <end position="57"/>
    </location>
</feature>
<proteinExistence type="predicted"/>
<gene>
    <name evidence="2" type="ORF">BU16DRAFT_532529</name>
</gene>
<protein>
    <submittedName>
        <fullName evidence="2">Uncharacterized protein</fullName>
    </submittedName>
</protein>
<evidence type="ECO:0000313" key="3">
    <source>
        <dbReference type="Proteomes" id="UP000799750"/>
    </source>
</evidence>
<accession>A0A6A6REG7</accession>
<sequence length="383" mass="43396">MPPNPPNPPNTGANPRYSKPICPPRAASRLLNSHITNPRTRPKHLPTTSTHLATPSQPYHPPKTATLCGHPLHPSASPKTRLCTRCIMSTALRLHNIARARFDALGGLHLPPSWRNLTWNRARLALVQRIRSYLVAEHRRFAREEAEKRWEGVHAAWLLQEGLETGCEACKALEGERGDMSWILGFLEAARGAGPWWEKANAIPNSSISTSLSRDRAREIQNRRVAAVGLPAVCQRKSGPKGSSVMREIRRQAEFEMALKRVRQRRSERAGSAREIEAMLRRKHNLPKTMRLRKATFTTPYAEHCARKSFVWSQEEKLRARGGMRVRAWQRKPSPLWCVLSIEDVEDDPDTVMGEQGAEDEEGFEGAMEENPWEFIDLLYIVG</sequence>